<reference evidence="2" key="1">
    <citation type="submission" date="2016-04" db="EMBL/GenBank/DDBJ databases">
        <authorList>
            <person name="Evans L.H."/>
            <person name="Alamgir A."/>
            <person name="Owens N."/>
            <person name="Weber N.D."/>
            <person name="Virtaneva K."/>
            <person name="Barbian K."/>
            <person name="Babar A."/>
            <person name="Rosenke K."/>
        </authorList>
    </citation>
    <scope>NUCLEOTIDE SEQUENCE [LARGE SCALE GENOMIC DNA]</scope>
    <source>
        <strain evidence="2">CBS 101.48</strain>
    </source>
</reference>
<dbReference type="AlphaFoldDB" id="A0A168Q781"/>
<keyword evidence="3" id="KW-1185">Reference proteome</keyword>
<feature type="signal peptide" evidence="1">
    <location>
        <begin position="1"/>
        <end position="18"/>
    </location>
</feature>
<sequence>MQLTLITLIGLCVLQINAAPLLKRASDDSSKPAIDYHANKDYVPFQRLDNEVEAPTGSFLEEEEESHETSETHKKYGVTTVGSRQYRYRDSTGEADGALMVPQKAAVESTDKSSLPRRKKQTNLIGLDDKGHVRRVMLDSKKDDNVDPRVGQKQVLAIDDQGGQHTIALPMTLVPGGR</sequence>
<gene>
    <name evidence="2" type="primary">ABSGL_09606.1 scaffold 11483</name>
</gene>
<evidence type="ECO:0008006" key="4">
    <source>
        <dbReference type="Google" id="ProtNLM"/>
    </source>
</evidence>
<feature type="chain" id="PRO_5007899787" description="Secreted protein" evidence="1">
    <location>
        <begin position="19"/>
        <end position="178"/>
    </location>
</feature>
<proteinExistence type="predicted"/>
<organism evidence="2">
    <name type="scientific">Absidia glauca</name>
    <name type="common">Pin mould</name>
    <dbReference type="NCBI Taxonomy" id="4829"/>
    <lineage>
        <taxon>Eukaryota</taxon>
        <taxon>Fungi</taxon>
        <taxon>Fungi incertae sedis</taxon>
        <taxon>Mucoromycota</taxon>
        <taxon>Mucoromycotina</taxon>
        <taxon>Mucoromycetes</taxon>
        <taxon>Mucorales</taxon>
        <taxon>Cunninghamellaceae</taxon>
        <taxon>Absidia</taxon>
    </lineage>
</organism>
<evidence type="ECO:0000256" key="1">
    <source>
        <dbReference type="SAM" id="SignalP"/>
    </source>
</evidence>
<evidence type="ECO:0000313" key="2">
    <source>
        <dbReference type="EMBL" id="SAM03760.1"/>
    </source>
</evidence>
<dbReference type="Proteomes" id="UP000078561">
    <property type="component" value="Unassembled WGS sequence"/>
</dbReference>
<evidence type="ECO:0000313" key="3">
    <source>
        <dbReference type="Proteomes" id="UP000078561"/>
    </source>
</evidence>
<accession>A0A168Q781</accession>
<dbReference type="EMBL" id="LT554264">
    <property type="protein sequence ID" value="SAM03760.1"/>
    <property type="molecule type" value="Genomic_DNA"/>
</dbReference>
<protein>
    <recommendedName>
        <fullName evidence="4">Secreted protein</fullName>
    </recommendedName>
</protein>
<keyword evidence="1" id="KW-0732">Signal</keyword>
<dbReference type="InParanoid" id="A0A168Q781"/>
<name>A0A168Q781_ABSGL</name>
<dbReference type="OrthoDB" id="2284704at2759"/>